<gene>
    <name evidence="2" type="ORF">NXF25_015053</name>
</gene>
<name>A0AAW1AYE8_CROAD</name>
<evidence type="ECO:0000313" key="3">
    <source>
        <dbReference type="Proteomes" id="UP001474421"/>
    </source>
</evidence>
<sequence>MFHAGDGGVSGPLASLQQGKSLPTTGSGSTFGGDLGSSSQVFLLPPSLTSLQPPPIFNQTGSPSTPTGVIYSLSSSPAGPTLSRLFQTLPGSFPDIYDGDMKKWEEHFHSIQRAYKEFGKEDDFAIRVLTEDFTLPFPFAWPGENEGSPCPLAYDPADCSGFDFFLHPGQPIPRLLQPLHATTQAFFKKRRLEQLALSYASQGSIAGAAGPPTPSETSSSLRPDIMVITSMPCMAATSTEPSFLLQDNKSQQTLQPAPIGIPNSASMQPISLQFMNPTQHGAF</sequence>
<evidence type="ECO:0000313" key="2">
    <source>
        <dbReference type="EMBL" id="KAK9394525.1"/>
    </source>
</evidence>
<dbReference type="AlphaFoldDB" id="A0AAW1AYE8"/>
<dbReference type="EMBL" id="JAOTOJ010000011">
    <property type="protein sequence ID" value="KAK9394525.1"/>
    <property type="molecule type" value="Genomic_DNA"/>
</dbReference>
<dbReference type="Proteomes" id="UP001474421">
    <property type="component" value="Unassembled WGS sequence"/>
</dbReference>
<proteinExistence type="predicted"/>
<keyword evidence="3" id="KW-1185">Reference proteome</keyword>
<protein>
    <submittedName>
        <fullName evidence="2">Uncharacterized protein</fullName>
    </submittedName>
</protein>
<reference evidence="2 3" key="1">
    <citation type="journal article" date="2024" name="Proc. Natl. Acad. Sci. U.S.A.">
        <title>The genetic regulatory architecture and epigenomic basis for age-related changes in rattlesnake venom.</title>
        <authorList>
            <person name="Hogan M.P."/>
            <person name="Holding M.L."/>
            <person name="Nystrom G.S."/>
            <person name="Colston T.J."/>
            <person name="Bartlett D.A."/>
            <person name="Mason A.J."/>
            <person name="Ellsworth S.A."/>
            <person name="Rautsaw R.M."/>
            <person name="Lawrence K.C."/>
            <person name="Strickland J.L."/>
            <person name="He B."/>
            <person name="Fraser P."/>
            <person name="Margres M.J."/>
            <person name="Gilbert D.M."/>
            <person name="Gibbs H.L."/>
            <person name="Parkinson C.L."/>
            <person name="Rokyta D.R."/>
        </authorList>
    </citation>
    <scope>NUCLEOTIDE SEQUENCE [LARGE SCALE GENOMIC DNA]</scope>
    <source>
        <strain evidence="2">DRR0105</strain>
    </source>
</reference>
<feature type="compositionally biased region" description="Polar residues" evidence="1">
    <location>
        <begin position="15"/>
        <end position="28"/>
    </location>
</feature>
<evidence type="ECO:0000256" key="1">
    <source>
        <dbReference type="SAM" id="MobiDB-lite"/>
    </source>
</evidence>
<organism evidence="2 3">
    <name type="scientific">Crotalus adamanteus</name>
    <name type="common">Eastern diamondback rattlesnake</name>
    <dbReference type="NCBI Taxonomy" id="8729"/>
    <lineage>
        <taxon>Eukaryota</taxon>
        <taxon>Metazoa</taxon>
        <taxon>Chordata</taxon>
        <taxon>Craniata</taxon>
        <taxon>Vertebrata</taxon>
        <taxon>Euteleostomi</taxon>
        <taxon>Lepidosauria</taxon>
        <taxon>Squamata</taxon>
        <taxon>Bifurcata</taxon>
        <taxon>Unidentata</taxon>
        <taxon>Episquamata</taxon>
        <taxon>Toxicofera</taxon>
        <taxon>Serpentes</taxon>
        <taxon>Colubroidea</taxon>
        <taxon>Viperidae</taxon>
        <taxon>Crotalinae</taxon>
        <taxon>Crotalus</taxon>
    </lineage>
</organism>
<comment type="caution">
    <text evidence="2">The sequence shown here is derived from an EMBL/GenBank/DDBJ whole genome shotgun (WGS) entry which is preliminary data.</text>
</comment>
<accession>A0AAW1AYE8</accession>
<feature type="compositionally biased region" description="Gly residues" evidence="1">
    <location>
        <begin position="1"/>
        <end position="10"/>
    </location>
</feature>
<feature type="region of interest" description="Disordered" evidence="1">
    <location>
        <begin position="1"/>
        <end position="30"/>
    </location>
</feature>